<feature type="compositionally biased region" description="Basic and acidic residues" evidence="1">
    <location>
        <begin position="366"/>
        <end position="377"/>
    </location>
</feature>
<organism evidence="2 3">
    <name type="scientific">Ilex paraguariensis</name>
    <name type="common">yerba mate</name>
    <dbReference type="NCBI Taxonomy" id="185542"/>
    <lineage>
        <taxon>Eukaryota</taxon>
        <taxon>Viridiplantae</taxon>
        <taxon>Streptophyta</taxon>
        <taxon>Embryophyta</taxon>
        <taxon>Tracheophyta</taxon>
        <taxon>Spermatophyta</taxon>
        <taxon>Magnoliopsida</taxon>
        <taxon>eudicotyledons</taxon>
        <taxon>Gunneridae</taxon>
        <taxon>Pentapetalae</taxon>
        <taxon>asterids</taxon>
        <taxon>campanulids</taxon>
        <taxon>Aquifoliales</taxon>
        <taxon>Aquifoliaceae</taxon>
        <taxon>Ilex</taxon>
    </lineage>
</organism>
<sequence>MSKDRSVESLFSDASTVSSYSCNAEHDDQCKSEIPSLPVRDEEVWKEARCPICIEPPHNAVLLLCSFCDQHCHPYMCDTSYRHSNCLDQFCNSSGAALSTEEVISSTTEERESEEWMSSPRTRYNGKQLPKLVCPLCRGQVSGWVVIEAARHFMNSKPRSCSLETCDFNGNYSELRKHARLEHPSVCPSEADPKRLQDWTMLGRERDFEDSFSAYELGHGDGWSDFFIDRTVMEYERDLEDIEIANHSRLENWVDDFDWLADRVWHPSPVLPEFRQLYPWLVLWHPIYHPSRLLPEFPLFYPPFEPIDLDSSSGGDRSGDSRSTRSRATYHAETILAPRRGSNFSRGTSRSSNFSRGNSRSLREHRRLDQRQSRRNH</sequence>
<gene>
    <name evidence="2" type="ORF">ILEXP_LOCUS46528</name>
</gene>
<feature type="compositionally biased region" description="Low complexity" evidence="1">
    <location>
        <begin position="339"/>
        <end position="360"/>
    </location>
</feature>
<name>A0ABC8U4J0_9AQUA</name>
<reference evidence="2 3" key="1">
    <citation type="submission" date="2024-02" db="EMBL/GenBank/DDBJ databases">
        <authorList>
            <person name="Vignale AGUSTIN F."/>
            <person name="Sosa J E."/>
            <person name="Modenutti C."/>
        </authorList>
    </citation>
    <scope>NUCLEOTIDE SEQUENCE [LARGE SCALE GENOMIC DNA]</scope>
</reference>
<evidence type="ECO:0000313" key="3">
    <source>
        <dbReference type="Proteomes" id="UP001642360"/>
    </source>
</evidence>
<accession>A0ABC8U4J0</accession>
<dbReference type="PANTHER" id="PTHR31197">
    <property type="entry name" value="OS01G0612600 PROTEIN"/>
    <property type="match status" value="1"/>
</dbReference>
<evidence type="ECO:0000256" key="1">
    <source>
        <dbReference type="SAM" id="MobiDB-lite"/>
    </source>
</evidence>
<dbReference type="InterPro" id="IPR012866">
    <property type="entry name" value="DUF1644"/>
</dbReference>
<feature type="region of interest" description="Disordered" evidence="1">
    <location>
        <begin position="311"/>
        <end position="377"/>
    </location>
</feature>
<dbReference type="Proteomes" id="UP001642360">
    <property type="component" value="Unassembled WGS sequence"/>
</dbReference>
<dbReference type="PANTHER" id="PTHR31197:SF40">
    <property type="entry name" value="ZINC FINGER, RING_FYVE_PHD-TYPE"/>
    <property type="match status" value="1"/>
</dbReference>
<proteinExistence type="predicted"/>
<comment type="caution">
    <text evidence="2">The sequence shown here is derived from an EMBL/GenBank/DDBJ whole genome shotgun (WGS) entry which is preliminary data.</text>
</comment>
<dbReference type="EMBL" id="CAUOFW020006880">
    <property type="protein sequence ID" value="CAK9176665.1"/>
    <property type="molecule type" value="Genomic_DNA"/>
</dbReference>
<dbReference type="AlphaFoldDB" id="A0ABC8U4J0"/>
<protein>
    <submittedName>
        <fullName evidence="2">Uncharacterized protein</fullName>
    </submittedName>
</protein>
<keyword evidence="3" id="KW-1185">Reference proteome</keyword>
<dbReference type="Pfam" id="PF07800">
    <property type="entry name" value="DUF1644"/>
    <property type="match status" value="1"/>
</dbReference>
<evidence type="ECO:0000313" key="2">
    <source>
        <dbReference type="EMBL" id="CAK9176665.1"/>
    </source>
</evidence>